<dbReference type="Gene3D" id="3.20.20.70">
    <property type="entry name" value="Aldolase class I"/>
    <property type="match status" value="1"/>
</dbReference>
<dbReference type="Gene3D" id="2.60.40.1180">
    <property type="entry name" value="Golgi alpha-mannosidase II"/>
    <property type="match status" value="1"/>
</dbReference>
<protein>
    <recommendedName>
        <fullName evidence="5">Alpha-galactosidase</fullName>
        <ecNumber evidence="5">3.2.1.22</ecNumber>
    </recommendedName>
    <alternativeName>
        <fullName evidence="5">Melibiase</fullName>
    </alternativeName>
</protein>
<organism evidence="7">
    <name type="scientific">Bacteroides ovatus</name>
    <dbReference type="NCBI Taxonomy" id="28116"/>
    <lineage>
        <taxon>Bacteria</taxon>
        <taxon>Pseudomonadati</taxon>
        <taxon>Bacteroidota</taxon>
        <taxon>Bacteroidia</taxon>
        <taxon>Bacteroidales</taxon>
        <taxon>Bacteroidaceae</taxon>
        <taxon>Bacteroides</taxon>
    </lineage>
</organism>
<dbReference type="InterPro" id="IPR002241">
    <property type="entry name" value="Glyco_hydro_27"/>
</dbReference>
<evidence type="ECO:0000313" key="7">
    <source>
        <dbReference type="EMBL" id="VYT37109.1"/>
    </source>
</evidence>
<dbReference type="Pfam" id="PF16499">
    <property type="entry name" value="Melibiase_2"/>
    <property type="match status" value="1"/>
</dbReference>
<dbReference type="CDD" id="cd14792">
    <property type="entry name" value="GH27"/>
    <property type="match status" value="1"/>
</dbReference>
<dbReference type="EMBL" id="CACRTD010000043">
    <property type="protein sequence ID" value="VYT37109.1"/>
    <property type="molecule type" value="Genomic_DNA"/>
</dbReference>
<keyword evidence="2" id="KW-0732">Signal</keyword>
<dbReference type="CDD" id="cd04081">
    <property type="entry name" value="CBM35_galactosidase-like"/>
    <property type="match status" value="1"/>
</dbReference>
<evidence type="ECO:0000256" key="5">
    <source>
        <dbReference type="RuleBase" id="RU361168"/>
    </source>
</evidence>
<comment type="catalytic activity">
    <reaction evidence="5">
        <text>Hydrolysis of terminal, non-reducing alpha-D-galactose residues in alpha-D-galactosides, including galactose oligosaccharides, galactomannans and galactolipids.</text>
        <dbReference type="EC" id="3.2.1.22"/>
    </reaction>
</comment>
<dbReference type="Gene3D" id="2.60.120.260">
    <property type="entry name" value="Galactose-binding domain-like"/>
    <property type="match status" value="1"/>
</dbReference>
<name>A0A6N2W332_BACOV</name>
<sequence>MLIHPPRITTEPYYIMKNRIYLFTVAVASFMCISCTKTQTTLSENEKTVNPPIMGWSSWNAFRVDISEDIIKHQADLMVKKGLKDAGYHYVNVDDGYFGKRDDNGIMHTHEQRFPNGMKPIADYVHGLGMKAGLYTDAGNSTCGSMWDNDAAGVGAGIYGHEPQDAQLYFGDWGFDFIKIDYCGGDALGLNEKERYTSIRNSIDKVNKDVSINICRWAFPGTWAKDAATSWRISGDINAHWGSLRYVVGKNLYLSAYAGNGHYNDMDMMVIGFRNDSKVGGQGLTPTEEEAHFGLWCIMSSPLLIGCNLENMPDSSLKLLTNKELIALNQDPLGLQAYVAQHENEGYVLVKDIEQKRGNVRAVALYNPSDTICSFSVPFSSLEFGGNVKVRDLVKHSDLGNFSGTFEQTLPAHSAMFLRIEGETRLEPTLYEAEWAYLPLFNDLGKNPKGIIYAHDKEASGKMKVGFLGGQPENYAEWREVYSENGGRYDMTIHYLYGKGRQIELDVNGIITKIDSLGKDNGHNQITVPVELKAGYNTIRMGNSYNWAPDIDCFTLTKAL</sequence>
<evidence type="ECO:0000259" key="6">
    <source>
        <dbReference type="Pfam" id="PF17801"/>
    </source>
</evidence>
<evidence type="ECO:0000256" key="1">
    <source>
        <dbReference type="ARBA" id="ARBA00009743"/>
    </source>
</evidence>
<dbReference type="AlphaFoldDB" id="A0A6N2W332"/>
<evidence type="ECO:0000256" key="3">
    <source>
        <dbReference type="ARBA" id="ARBA00022801"/>
    </source>
</evidence>
<feature type="domain" description="Alpha galactosidase C-terminal" evidence="6">
    <location>
        <begin position="358"/>
        <end position="420"/>
    </location>
</feature>
<dbReference type="SUPFAM" id="SSF51011">
    <property type="entry name" value="Glycosyl hydrolase domain"/>
    <property type="match status" value="1"/>
</dbReference>
<dbReference type="InterPro" id="IPR041233">
    <property type="entry name" value="Melibiase_C"/>
</dbReference>
<dbReference type="InterPro" id="IPR008979">
    <property type="entry name" value="Galactose-bd-like_sf"/>
</dbReference>
<keyword evidence="4 5" id="KW-0326">Glycosidase</keyword>
<dbReference type="InterPro" id="IPR013785">
    <property type="entry name" value="Aldolase_TIM"/>
</dbReference>
<dbReference type="SUPFAM" id="SSF49785">
    <property type="entry name" value="Galactose-binding domain-like"/>
    <property type="match status" value="1"/>
</dbReference>
<evidence type="ECO:0000256" key="4">
    <source>
        <dbReference type="ARBA" id="ARBA00023295"/>
    </source>
</evidence>
<dbReference type="PANTHER" id="PTHR11452:SF75">
    <property type="entry name" value="ALPHA-GALACTOSIDASE MEL1"/>
    <property type="match status" value="1"/>
</dbReference>
<keyword evidence="5" id="KW-1015">Disulfide bond</keyword>
<dbReference type="EC" id="3.2.1.22" evidence="5"/>
<dbReference type="InterPro" id="IPR017853">
    <property type="entry name" value="GH"/>
</dbReference>
<gene>
    <name evidence="7" type="primary">agaA_2</name>
    <name evidence="7" type="ORF">BOLFYP28_02799</name>
</gene>
<dbReference type="GO" id="GO:0005975">
    <property type="term" value="P:carbohydrate metabolic process"/>
    <property type="evidence" value="ECO:0007669"/>
    <property type="project" value="InterPro"/>
</dbReference>
<dbReference type="GO" id="GO:0004557">
    <property type="term" value="F:alpha-galactosidase activity"/>
    <property type="evidence" value="ECO:0007669"/>
    <property type="project" value="UniProtKB-EC"/>
</dbReference>
<dbReference type="SUPFAM" id="SSF51445">
    <property type="entry name" value="(Trans)glycosidases"/>
    <property type="match status" value="1"/>
</dbReference>
<accession>A0A6N2W332</accession>
<keyword evidence="3 5" id="KW-0378">Hydrolase</keyword>
<dbReference type="Pfam" id="PF17801">
    <property type="entry name" value="Melibiase_C"/>
    <property type="match status" value="1"/>
</dbReference>
<dbReference type="PANTHER" id="PTHR11452">
    <property type="entry name" value="ALPHA-GALACTOSIDASE/ALPHA-N-ACETYLGALACTOSAMINIDASE"/>
    <property type="match status" value="1"/>
</dbReference>
<proteinExistence type="inferred from homology"/>
<dbReference type="InterPro" id="IPR013780">
    <property type="entry name" value="Glyco_hydro_b"/>
</dbReference>
<evidence type="ECO:0000256" key="2">
    <source>
        <dbReference type="ARBA" id="ARBA00022729"/>
    </source>
</evidence>
<reference evidence="7" key="1">
    <citation type="submission" date="2019-11" db="EMBL/GenBank/DDBJ databases">
        <authorList>
            <person name="Feng L."/>
        </authorList>
    </citation>
    <scope>NUCLEOTIDE SEQUENCE</scope>
    <source>
        <strain evidence="7">BovatusLFYP28</strain>
    </source>
</reference>
<comment type="similarity">
    <text evidence="1 5">Belongs to the glycosyl hydrolase 27 family.</text>
</comment>
<dbReference type="PRINTS" id="PR00740">
    <property type="entry name" value="GLHYDRLASE27"/>
</dbReference>